<organism evidence="1 2">
    <name type="scientific">Nocardia nova SH22a</name>
    <dbReference type="NCBI Taxonomy" id="1415166"/>
    <lineage>
        <taxon>Bacteria</taxon>
        <taxon>Bacillati</taxon>
        <taxon>Actinomycetota</taxon>
        <taxon>Actinomycetes</taxon>
        <taxon>Mycobacteriales</taxon>
        <taxon>Nocardiaceae</taxon>
        <taxon>Nocardia</taxon>
    </lineage>
</organism>
<dbReference type="PATRIC" id="fig|1415166.3.peg.5638"/>
<dbReference type="Proteomes" id="UP000019150">
    <property type="component" value="Chromosome"/>
</dbReference>
<name>W5TMM6_9NOCA</name>
<dbReference type="eggNOG" id="ENOG5031GT5">
    <property type="taxonomic scope" value="Bacteria"/>
</dbReference>
<dbReference type="KEGG" id="nno:NONO_c54680"/>
<gene>
    <name evidence="1" type="ORF">NONO_c54680</name>
</gene>
<accession>W5TMM6</accession>
<dbReference type="AlphaFoldDB" id="W5TMM6"/>
<proteinExistence type="predicted"/>
<sequence>MAELPSAAVRQALIDDHQLLKVCRYTNGMSDLTTIKVSKVIRDRLQRVAASKGVTLAQAIDQLLDTAASQPKPTIGGYRSDRPLSAEEIDQRLGQGFGV</sequence>
<evidence type="ECO:0000313" key="1">
    <source>
        <dbReference type="EMBL" id="AHH20248.1"/>
    </source>
</evidence>
<protein>
    <submittedName>
        <fullName evidence="1">Uncharacterized protein</fullName>
    </submittedName>
</protein>
<keyword evidence="2" id="KW-1185">Reference proteome</keyword>
<dbReference type="HOGENOM" id="CLU_2317427_0_0_11"/>
<reference evidence="1 2" key="1">
    <citation type="journal article" date="2014" name="Appl. Environ. Microbiol.">
        <title>Insights into the Microbial Degradation of Rubber and Gutta-Percha by Analysis of the Complete Genome of Nocardia nova SH22a.</title>
        <authorList>
            <person name="Luo Q."/>
            <person name="Hiessl S."/>
            <person name="Poehlein A."/>
            <person name="Daniel R."/>
            <person name="Steinbuchel A."/>
        </authorList>
    </citation>
    <scope>NUCLEOTIDE SEQUENCE [LARGE SCALE GENOMIC DNA]</scope>
    <source>
        <strain evidence="1">SH22a</strain>
    </source>
</reference>
<dbReference type="EMBL" id="CP006850">
    <property type="protein sequence ID" value="AHH20248.1"/>
    <property type="molecule type" value="Genomic_DNA"/>
</dbReference>
<evidence type="ECO:0000313" key="2">
    <source>
        <dbReference type="Proteomes" id="UP000019150"/>
    </source>
</evidence>
<dbReference type="STRING" id="1415166.NONO_c54680"/>